<dbReference type="PANTHER" id="PTHR32308">
    <property type="entry name" value="LYASE BETA SUBUNIT, PUTATIVE (AFU_ORTHOLOGUE AFUA_4G13030)-RELATED"/>
    <property type="match status" value="1"/>
</dbReference>
<dbReference type="Gene3D" id="3.20.20.60">
    <property type="entry name" value="Phosphoenolpyruvate-binding domains"/>
    <property type="match status" value="1"/>
</dbReference>
<gene>
    <name evidence="8" type="ORF">FHS79_000863</name>
</gene>
<feature type="binding site" evidence="6">
    <location>
        <position position="131"/>
    </location>
    <ligand>
        <name>Mg(2+)</name>
        <dbReference type="ChEBI" id="CHEBI:18420"/>
    </ligand>
</feature>
<evidence type="ECO:0000256" key="6">
    <source>
        <dbReference type="PIRSR" id="PIRSR015582-2"/>
    </source>
</evidence>
<comment type="caution">
    <text evidence="8">The sequence shown here is derived from an EMBL/GenBank/DDBJ whole genome shotgun (WGS) entry which is preliminary data.</text>
</comment>
<evidence type="ECO:0000259" key="7">
    <source>
        <dbReference type="Pfam" id="PF03328"/>
    </source>
</evidence>
<evidence type="ECO:0000313" key="9">
    <source>
        <dbReference type="Proteomes" id="UP000538147"/>
    </source>
</evidence>
<feature type="binding site" evidence="6">
    <location>
        <position position="157"/>
    </location>
    <ligand>
        <name>Mg(2+)</name>
        <dbReference type="ChEBI" id="CHEBI:18420"/>
    </ligand>
</feature>
<dbReference type="SUPFAM" id="SSF51621">
    <property type="entry name" value="Phosphoenolpyruvate/pyruvate domain"/>
    <property type="match status" value="1"/>
</dbReference>
<evidence type="ECO:0000256" key="5">
    <source>
        <dbReference type="PIRSR" id="PIRSR015582-1"/>
    </source>
</evidence>
<evidence type="ECO:0000313" key="8">
    <source>
        <dbReference type="EMBL" id="MBB6226705.1"/>
    </source>
</evidence>
<dbReference type="PIRSF" id="PIRSF015582">
    <property type="entry name" value="Cit_lyase_B"/>
    <property type="match status" value="1"/>
</dbReference>
<accession>A0A841LA47</accession>
<feature type="domain" description="HpcH/HpaI aldolase/citrate lyase" evidence="7">
    <location>
        <begin position="9"/>
        <end position="225"/>
    </location>
</feature>
<name>A0A841LA47_9SPHN</name>
<feature type="binding site" evidence="5">
    <location>
        <position position="131"/>
    </location>
    <ligand>
        <name>substrate</name>
    </ligand>
</feature>
<dbReference type="GO" id="GO:0016829">
    <property type="term" value="F:lyase activity"/>
    <property type="evidence" value="ECO:0007669"/>
    <property type="project" value="UniProtKB-KW"/>
</dbReference>
<dbReference type="RefSeq" id="WP_207792214.1">
    <property type="nucleotide sequence ID" value="NZ_BMOX01000046.1"/>
</dbReference>
<reference evidence="8 9" key="1">
    <citation type="submission" date="2020-08" db="EMBL/GenBank/DDBJ databases">
        <title>Genomic Encyclopedia of Type Strains, Phase IV (KMG-IV): sequencing the most valuable type-strain genomes for metagenomic binning, comparative biology and taxonomic classification.</title>
        <authorList>
            <person name="Goeker M."/>
        </authorList>
    </citation>
    <scope>NUCLEOTIDE SEQUENCE [LARGE SCALE GENOMIC DNA]</scope>
    <source>
        <strain evidence="8 9">DSM 102189</strain>
    </source>
</reference>
<dbReference type="EMBL" id="JACIIV010000005">
    <property type="protein sequence ID" value="MBB6226705.1"/>
    <property type="molecule type" value="Genomic_DNA"/>
</dbReference>
<dbReference type="Pfam" id="PF03328">
    <property type="entry name" value="HpcH_HpaI"/>
    <property type="match status" value="1"/>
</dbReference>
<keyword evidence="4 6" id="KW-0460">Magnesium</keyword>
<dbReference type="AlphaFoldDB" id="A0A841LA47"/>
<feature type="binding site" evidence="5">
    <location>
        <position position="79"/>
    </location>
    <ligand>
        <name>substrate</name>
    </ligand>
</feature>
<dbReference type="InterPro" id="IPR040442">
    <property type="entry name" value="Pyrv_kinase-like_dom_sf"/>
</dbReference>
<dbReference type="InterPro" id="IPR005000">
    <property type="entry name" value="Aldolase/citrate-lyase_domain"/>
</dbReference>
<dbReference type="InterPro" id="IPR015813">
    <property type="entry name" value="Pyrv/PenolPyrv_kinase-like_dom"/>
</dbReference>
<sequence>MFDPLRPRRSVLYLPANRESAVAKARGLPADCVILDLEDAVQPDAKDAARDAAVAAAGGAAAGGAAAGADWGSRELLLRVNGLSTPWHEADFAAARGAGFAGVVVPKVDSADEAARAVELAGGLPVWAMIETPAAVLAAAAIARVEGVMALIAGLADLGKDLRAVPDAGRTAFLYALGAMVVAARAAGRLVFDGVFTDIHDAAGFEAEARQGLVFGFDGKTLIHPSQVAPCNAVFSPSDAQLADASALIAAYEDGLAAGRGVTTYKGKLIEVLHVAEARRLLAVAALLGG</sequence>
<evidence type="ECO:0000256" key="3">
    <source>
        <dbReference type="ARBA" id="ARBA00022723"/>
    </source>
</evidence>
<dbReference type="GO" id="GO:0006107">
    <property type="term" value="P:oxaloacetate metabolic process"/>
    <property type="evidence" value="ECO:0007669"/>
    <property type="project" value="TreeGrafter"/>
</dbReference>
<dbReference type="Proteomes" id="UP000538147">
    <property type="component" value="Unassembled WGS sequence"/>
</dbReference>
<dbReference type="InterPro" id="IPR011206">
    <property type="entry name" value="Citrate_lyase_beta/mcl1/mcl2"/>
</dbReference>
<evidence type="ECO:0000256" key="2">
    <source>
        <dbReference type="ARBA" id="ARBA00005568"/>
    </source>
</evidence>
<evidence type="ECO:0000256" key="1">
    <source>
        <dbReference type="ARBA" id="ARBA00001946"/>
    </source>
</evidence>
<dbReference type="GO" id="GO:0000287">
    <property type="term" value="F:magnesium ion binding"/>
    <property type="evidence" value="ECO:0007669"/>
    <property type="project" value="TreeGrafter"/>
</dbReference>
<protein>
    <submittedName>
        <fullName evidence="8">Citrate lyase beta subunit</fullName>
    </submittedName>
</protein>
<dbReference type="PANTHER" id="PTHR32308:SF10">
    <property type="entry name" value="CITRATE LYASE SUBUNIT BETA"/>
    <property type="match status" value="1"/>
</dbReference>
<comment type="cofactor">
    <cofactor evidence="1">
        <name>Mg(2+)</name>
        <dbReference type="ChEBI" id="CHEBI:18420"/>
    </cofactor>
</comment>
<proteinExistence type="inferred from homology"/>
<evidence type="ECO:0000256" key="4">
    <source>
        <dbReference type="ARBA" id="ARBA00022842"/>
    </source>
</evidence>
<keyword evidence="8" id="KW-0456">Lyase</keyword>
<keyword evidence="3 6" id="KW-0479">Metal-binding</keyword>
<comment type="similarity">
    <text evidence="2">Belongs to the HpcH/HpaI aldolase family.</text>
</comment>
<organism evidence="8 9">
    <name type="scientific">Polymorphobacter multimanifer</name>
    <dbReference type="NCBI Taxonomy" id="1070431"/>
    <lineage>
        <taxon>Bacteria</taxon>
        <taxon>Pseudomonadati</taxon>
        <taxon>Pseudomonadota</taxon>
        <taxon>Alphaproteobacteria</taxon>
        <taxon>Sphingomonadales</taxon>
        <taxon>Sphingosinicellaceae</taxon>
        <taxon>Polymorphobacter</taxon>
    </lineage>
</organism>
<keyword evidence="9" id="KW-1185">Reference proteome</keyword>